<evidence type="ECO:0000313" key="1">
    <source>
        <dbReference type="EMBL" id="EAS63759.1"/>
    </source>
</evidence>
<dbReference type="EMBL" id="AAOJ01000005">
    <property type="protein sequence ID" value="EAS63759.1"/>
    <property type="molecule type" value="Genomic_DNA"/>
</dbReference>
<comment type="caution">
    <text evidence="1">The sequence shown here is derived from an EMBL/GenBank/DDBJ whole genome shotgun (WGS) entry which is preliminary data.</text>
</comment>
<gene>
    <name evidence="1" type="ORF">VAS14_20116</name>
</gene>
<proteinExistence type="predicted"/>
<reference evidence="1 2" key="1">
    <citation type="journal article" date="2009" name="Proc. Natl. Acad. Sci. U.S.A.">
        <title>The genomic basis of trophic strategy in marine bacteria.</title>
        <authorList>
            <person name="Lauro F.M."/>
            <person name="McDougald D."/>
            <person name="Thomas T."/>
            <person name="Williams T.J."/>
            <person name="Egan S."/>
            <person name="Rice S."/>
            <person name="DeMaere M.Z."/>
            <person name="Ting L."/>
            <person name="Ertan H."/>
            <person name="Johnson J."/>
            <person name="Ferriera S."/>
            <person name="Lapidus A."/>
            <person name="Anderson I."/>
            <person name="Kyrpides N."/>
            <person name="Munk A.C."/>
            <person name="Detter C."/>
            <person name="Han C.S."/>
            <person name="Brown M.V."/>
            <person name="Robb F.T."/>
            <person name="Kjelleberg S."/>
            <person name="Cavicchioli R."/>
        </authorList>
    </citation>
    <scope>NUCLEOTIDE SEQUENCE [LARGE SCALE GENOMIC DNA]</scope>
    <source>
        <strain evidence="1 2">S14</strain>
    </source>
</reference>
<dbReference type="AlphaFoldDB" id="Q1ZNH0"/>
<protein>
    <submittedName>
        <fullName evidence="1">Uncharacterized protein</fullName>
    </submittedName>
</protein>
<sequence>MKYRKKRGVIIKFLAEKDRIAGWAIKKYRGVMILRGGFLSKKSIGKGV</sequence>
<dbReference type="Proteomes" id="UP000001603">
    <property type="component" value="Unassembled WGS sequence"/>
</dbReference>
<evidence type="ECO:0000313" key="2">
    <source>
        <dbReference type="Proteomes" id="UP000001603"/>
    </source>
</evidence>
<organism evidence="1 2">
    <name type="scientific">Photobacterium angustum (strain S14 / CCUG 15956)</name>
    <name type="common">Vibrio sp. (strain S14 / CCUG 15956)</name>
    <dbReference type="NCBI Taxonomy" id="314292"/>
    <lineage>
        <taxon>Bacteria</taxon>
        <taxon>Pseudomonadati</taxon>
        <taxon>Pseudomonadota</taxon>
        <taxon>Gammaproteobacteria</taxon>
        <taxon>Vibrionales</taxon>
        <taxon>Vibrionaceae</taxon>
        <taxon>Photobacterium</taxon>
    </lineage>
</organism>
<name>Q1ZNH0_PHOAS</name>
<accession>Q1ZNH0</accession>
<dbReference type="HOGENOM" id="CLU_3156081_0_0_6"/>